<gene>
    <name evidence="2" type="ORF">K505DRAFT_345750</name>
</gene>
<organism evidence="2 3">
    <name type="scientific">Melanomma pulvis-pyrius CBS 109.77</name>
    <dbReference type="NCBI Taxonomy" id="1314802"/>
    <lineage>
        <taxon>Eukaryota</taxon>
        <taxon>Fungi</taxon>
        <taxon>Dikarya</taxon>
        <taxon>Ascomycota</taxon>
        <taxon>Pezizomycotina</taxon>
        <taxon>Dothideomycetes</taxon>
        <taxon>Pleosporomycetidae</taxon>
        <taxon>Pleosporales</taxon>
        <taxon>Melanommataceae</taxon>
        <taxon>Melanomma</taxon>
    </lineage>
</organism>
<dbReference type="AlphaFoldDB" id="A0A6A6XSZ7"/>
<reference evidence="2" key="1">
    <citation type="journal article" date="2020" name="Stud. Mycol.">
        <title>101 Dothideomycetes genomes: a test case for predicting lifestyles and emergence of pathogens.</title>
        <authorList>
            <person name="Haridas S."/>
            <person name="Albert R."/>
            <person name="Binder M."/>
            <person name="Bloem J."/>
            <person name="Labutti K."/>
            <person name="Salamov A."/>
            <person name="Andreopoulos B."/>
            <person name="Baker S."/>
            <person name="Barry K."/>
            <person name="Bills G."/>
            <person name="Bluhm B."/>
            <person name="Cannon C."/>
            <person name="Castanera R."/>
            <person name="Culley D."/>
            <person name="Daum C."/>
            <person name="Ezra D."/>
            <person name="Gonzalez J."/>
            <person name="Henrissat B."/>
            <person name="Kuo A."/>
            <person name="Liang C."/>
            <person name="Lipzen A."/>
            <person name="Lutzoni F."/>
            <person name="Magnuson J."/>
            <person name="Mondo S."/>
            <person name="Nolan M."/>
            <person name="Ohm R."/>
            <person name="Pangilinan J."/>
            <person name="Park H.-J."/>
            <person name="Ramirez L."/>
            <person name="Alfaro M."/>
            <person name="Sun H."/>
            <person name="Tritt A."/>
            <person name="Yoshinaga Y."/>
            <person name="Zwiers L.-H."/>
            <person name="Turgeon B."/>
            <person name="Goodwin S."/>
            <person name="Spatafora J."/>
            <person name="Crous P."/>
            <person name="Grigoriev I."/>
        </authorList>
    </citation>
    <scope>NUCLEOTIDE SEQUENCE</scope>
    <source>
        <strain evidence="2">CBS 109.77</strain>
    </source>
</reference>
<dbReference type="Pfam" id="PF14534">
    <property type="entry name" value="DUF4440"/>
    <property type="match status" value="1"/>
</dbReference>
<evidence type="ECO:0000313" key="3">
    <source>
        <dbReference type="Proteomes" id="UP000799757"/>
    </source>
</evidence>
<name>A0A6A6XSZ7_9PLEO</name>
<dbReference type="InterPro" id="IPR032710">
    <property type="entry name" value="NTF2-like_dom_sf"/>
</dbReference>
<proteinExistence type="predicted"/>
<dbReference type="EMBL" id="MU001760">
    <property type="protein sequence ID" value="KAF2799711.1"/>
    <property type="molecule type" value="Genomic_DNA"/>
</dbReference>
<protein>
    <recommendedName>
        <fullName evidence="1">DUF4440 domain-containing protein</fullName>
    </recommendedName>
</protein>
<dbReference type="Proteomes" id="UP000799757">
    <property type="component" value="Unassembled WGS sequence"/>
</dbReference>
<evidence type="ECO:0000259" key="1">
    <source>
        <dbReference type="Pfam" id="PF14534"/>
    </source>
</evidence>
<dbReference type="CDD" id="cd00531">
    <property type="entry name" value="NTF2_like"/>
    <property type="match status" value="1"/>
</dbReference>
<dbReference type="SUPFAM" id="SSF54427">
    <property type="entry name" value="NTF2-like"/>
    <property type="match status" value="1"/>
</dbReference>
<dbReference type="OrthoDB" id="332863at2759"/>
<accession>A0A6A6XSZ7</accession>
<dbReference type="InterPro" id="IPR027843">
    <property type="entry name" value="DUF4440"/>
</dbReference>
<sequence>MSDTAAITTLLHAYGTALKNCSTAEVLSLYTPNGVFMPPNHPSQVGQAALRTSYDRVFGAIKLDITFDIDEIVVASPEWAFARTTAAGVKRFVKGGEESHSNQELFVLQKVGGEWKIARYAFSSMKPLAV</sequence>
<evidence type="ECO:0000313" key="2">
    <source>
        <dbReference type="EMBL" id="KAF2799711.1"/>
    </source>
</evidence>
<keyword evidence="3" id="KW-1185">Reference proteome</keyword>
<dbReference type="Gene3D" id="3.10.450.50">
    <property type="match status" value="1"/>
</dbReference>
<feature type="domain" description="DUF4440" evidence="1">
    <location>
        <begin position="7"/>
        <end position="117"/>
    </location>
</feature>